<reference evidence="1 2" key="1">
    <citation type="journal article" date="2024" name="Commun. Biol.">
        <title>Comparative genomic analysis of thermophilic fungi reveals convergent evolutionary adaptations and gene losses.</title>
        <authorList>
            <person name="Steindorff A.S."/>
            <person name="Aguilar-Pontes M.V."/>
            <person name="Robinson A.J."/>
            <person name="Andreopoulos B."/>
            <person name="LaButti K."/>
            <person name="Kuo A."/>
            <person name="Mondo S."/>
            <person name="Riley R."/>
            <person name="Otillar R."/>
            <person name="Haridas S."/>
            <person name="Lipzen A."/>
            <person name="Grimwood J."/>
            <person name="Schmutz J."/>
            <person name="Clum A."/>
            <person name="Reid I.D."/>
            <person name="Moisan M.C."/>
            <person name="Butler G."/>
            <person name="Nguyen T.T.M."/>
            <person name="Dewar K."/>
            <person name="Conant G."/>
            <person name="Drula E."/>
            <person name="Henrissat B."/>
            <person name="Hansel C."/>
            <person name="Singer S."/>
            <person name="Hutchinson M.I."/>
            <person name="de Vries R.P."/>
            <person name="Natvig D.O."/>
            <person name="Powell A.J."/>
            <person name="Tsang A."/>
            <person name="Grigoriev I.V."/>
        </authorList>
    </citation>
    <scope>NUCLEOTIDE SEQUENCE [LARGE SCALE GENOMIC DNA]</scope>
    <source>
        <strain evidence="1 2">ATCC 24622</strain>
    </source>
</reference>
<dbReference type="Proteomes" id="UP001586593">
    <property type="component" value="Unassembled WGS sequence"/>
</dbReference>
<organism evidence="1 2">
    <name type="scientific">Phialemonium thermophilum</name>
    <dbReference type="NCBI Taxonomy" id="223376"/>
    <lineage>
        <taxon>Eukaryota</taxon>
        <taxon>Fungi</taxon>
        <taxon>Dikarya</taxon>
        <taxon>Ascomycota</taxon>
        <taxon>Pezizomycotina</taxon>
        <taxon>Sordariomycetes</taxon>
        <taxon>Sordariomycetidae</taxon>
        <taxon>Cephalothecales</taxon>
        <taxon>Cephalothecaceae</taxon>
        <taxon>Phialemonium</taxon>
    </lineage>
</organism>
<protein>
    <submittedName>
        <fullName evidence="1">Uncharacterized protein</fullName>
    </submittedName>
</protein>
<sequence length="99" mass="11630">MSVYERYVCSRMRVATKPQEHEHAVAIDRSCDICHSRLPAILNIKPHGCELWPLRFTATLYSLLWQSVLQWQRCHLDPALFRLQSKIWYMGSHVAAIFC</sequence>
<keyword evidence="2" id="KW-1185">Reference proteome</keyword>
<name>A0ABR3Y8A6_9PEZI</name>
<comment type="caution">
    <text evidence="1">The sequence shown here is derived from an EMBL/GenBank/DDBJ whole genome shotgun (WGS) entry which is preliminary data.</text>
</comment>
<accession>A0ABR3Y8A6</accession>
<gene>
    <name evidence="1" type="ORF">VTK73DRAFT_3248</name>
</gene>
<dbReference type="EMBL" id="JAZHXJ010000002">
    <property type="protein sequence ID" value="KAL1884264.1"/>
    <property type="molecule type" value="Genomic_DNA"/>
</dbReference>
<proteinExistence type="predicted"/>
<evidence type="ECO:0000313" key="1">
    <source>
        <dbReference type="EMBL" id="KAL1884264.1"/>
    </source>
</evidence>
<evidence type="ECO:0000313" key="2">
    <source>
        <dbReference type="Proteomes" id="UP001586593"/>
    </source>
</evidence>